<evidence type="ECO:0000256" key="5">
    <source>
        <dbReference type="ARBA" id="ARBA00023136"/>
    </source>
</evidence>
<accession>A0A438AK06</accession>
<dbReference type="OrthoDB" id="9798468at2"/>
<dbReference type="Pfam" id="PF03739">
    <property type="entry name" value="LptF_LptG"/>
    <property type="match status" value="1"/>
</dbReference>
<dbReference type="GO" id="GO:0043190">
    <property type="term" value="C:ATP-binding cassette (ABC) transporter complex"/>
    <property type="evidence" value="ECO:0007669"/>
    <property type="project" value="InterPro"/>
</dbReference>
<dbReference type="EMBL" id="RQXX01000002">
    <property type="protein sequence ID" value="RVV98935.1"/>
    <property type="molecule type" value="Genomic_DNA"/>
</dbReference>
<dbReference type="InterPro" id="IPR030923">
    <property type="entry name" value="LptG"/>
</dbReference>
<name>A0A438AK06_9RHOB</name>
<evidence type="ECO:0000256" key="2">
    <source>
        <dbReference type="ARBA" id="ARBA00022475"/>
    </source>
</evidence>
<evidence type="ECO:0000256" key="1">
    <source>
        <dbReference type="ARBA" id="ARBA00004651"/>
    </source>
</evidence>
<keyword evidence="8" id="KW-1185">Reference proteome</keyword>
<evidence type="ECO:0000256" key="4">
    <source>
        <dbReference type="ARBA" id="ARBA00022989"/>
    </source>
</evidence>
<keyword evidence="5 6" id="KW-0472">Membrane</keyword>
<reference evidence="7 8" key="1">
    <citation type="submission" date="2018-11" db="EMBL/GenBank/DDBJ databases">
        <title>Mesobaculum littorinae gen. nov., sp. nov., isolated from Littorina scabra that represents a novel genus of the order Rhodobacteraceae.</title>
        <authorList>
            <person name="Li F."/>
        </authorList>
    </citation>
    <scope>NUCLEOTIDE SEQUENCE [LARGE SCALE GENOMIC DNA]</scope>
    <source>
        <strain evidence="7 8">M0103</strain>
    </source>
</reference>
<evidence type="ECO:0000313" key="8">
    <source>
        <dbReference type="Proteomes" id="UP000285908"/>
    </source>
</evidence>
<keyword evidence="3 6" id="KW-0812">Transmembrane</keyword>
<evidence type="ECO:0000256" key="6">
    <source>
        <dbReference type="SAM" id="Phobius"/>
    </source>
</evidence>
<sequence length="364" mass="39582">MTLHLYFARRFLGAFLGVFAAFAALLALIDLVEQIRRFDSATVSFRQKVGLTLLHIPDSLYRILPLVMILATLWLFLSLARTSELVVTRAAGRSALRSLAGPVTVALVIGVTAVGVLNPIVAASSARYDVLASRYASAFSSILSLSGEGLWLRQGGPEGQTVIEAPRANLDGTELYGATFLGFDTAGMPTFRIEAARAELTPGEWHLRDVKLWRLDAENPEAAAERQDQMTLPATLSRDQILDSFGAPQAIPVWDLPAFISRLEEAGFSARRHRVWLQMELALPVLLVAMVLVGAGFTMRHTRMGRTGLMVLFALGLGFALYFIRDLAQILGETGQIPIALAAWGPPVAAILLPLGLLLHWEDG</sequence>
<dbReference type="RefSeq" id="WP_127906169.1">
    <property type="nucleotide sequence ID" value="NZ_RQXX01000002.1"/>
</dbReference>
<feature type="transmembrane region" description="Helical" evidence="6">
    <location>
        <begin position="281"/>
        <end position="299"/>
    </location>
</feature>
<keyword evidence="4 6" id="KW-1133">Transmembrane helix</keyword>
<protein>
    <submittedName>
        <fullName evidence="7">LPS export ABC transporter permease LptG</fullName>
    </submittedName>
</protein>
<dbReference type="PANTHER" id="PTHR33529:SF2">
    <property type="entry name" value="LIPOPOLYSACCHARIDE EXPORT SYSTEM PERMEASE PROTEIN LPTG"/>
    <property type="match status" value="1"/>
</dbReference>
<dbReference type="Proteomes" id="UP000285908">
    <property type="component" value="Unassembled WGS sequence"/>
</dbReference>
<gene>
    <name evidence="7" type="primary">lptG</name>
    <name evidence="7" type="ORF">EKE94_08615</name>
</gene>
<organism evidence="7 8">
    <name type="scientific">Mesobaculum littorinae</name>
    <dbReference type="NCBI Taxonomy" id="2486419"/>
    <lineage>
        <taxon>Bacteria</taxon>
        <taxon>Pseudomonadati</taxon>
        <taxon>Pseudomonadota</taxon>
        <taxon>Alphaproteobacteria</taxon>
        <taxon>Rhodobacterales</taxon>
        <taxon>Roseobacteraceae</taxon>
        <taxon>Mesobaculum</taxon>
    </lineage>
</organism>
<dbReference type="GO" id="GO:0015920">
    <property type="term" value="P:lipopolysaccharide transport"/>
    <property type="evidence" value="ECO:0007669"/>
    <property type="project" value="TreeGrafter"/>
</dbReference>
<dbReference type="PANTHER" id="PTHR33529">
    <property type="entry name" value="SLR0882 PROTEIN-RELATED"/>
    <property type="match status" value="1"/>
</dbReference>
<feature type="transmembrane region" description="Helical" evidence="6">
    <location>
        <begin position="305"/>
        <end position="325"/>
    </location>
</feature>
<proteinExistence type="predicted"/>
<dbReference type="GO" id="GO:0055085">
    <property type="term" value="P:transmembrane transport"/>
    <property type="evidence" value="ECO:0007669"/>
    <property type="project" value="InterPro"/>
</dbReference>
<comment type="subcellular location">
    <subcellularLocation>
        <location evidence="1">Cell membrane</location>
        <topology evidence="1">Multi-pass membrane protein</topology>
    </subcellularLocation>
</comment>
<dbReference type="AlphaFoldDB" id="A0A438AK06"/>
<comment type="caution">
    <text evidence="7">The sequence shown here is derived from an EMBL/GenBank/DDBJ whole genome shotgun (WGS) entry which is preliminary data.</text>
</comment>
<keyword evidence="2" id="KW-1003">Cell membrane</keyword>
<dbReference type="InterPro" id="IPR005495">
    <property type="entry name" value="LptG/LptF_permease"/>
</dbReference>
<dbReference type="NCBIfam" id="TIGR04408">
    <property type="entry name" value="LptG_lptG"/>
    <property type="match status" value="1"/>
</dbReference>
<feature type="transmembrane region" description="Helical" evidence="6">
    <location>
        <begin position="337"/>
        <end position="361"/>
    </location>
</feature>
<feature type="transmembrane region" description="Helical" evidence="6">
    <location>
        <begin position="99"/>
        <end position="121"/>
    </location>
</feature>
<evidence type="ECO:0000313" key="7">
    <source>
        <dbReference type="EMBL" id="RVV98935.1"/>
    </source>
</evidence>
<feature type="transmembrane region" description="Helical" evidence="6">
    <location>
        <begin position="60"/>
        <end position="79"/>
    </location>
</feature>
<feature type="transmembrane region" description="Helical" evidence="6">
    <location>
        <begin position="12"/>
        <end position="32"/>
    </location>
</feature>
<evidence type="ECO:0000256" key="3">
    <source>
        <dbReference type="ARBA" id="ARBA00022692"/>
    </source>
</evidence>